<evidence type="ECO:0000313" key="3">
    <source>
        <dbReference type="EMBL" id="CAF4571708.1"/>
    </source>
</evidence>
<dbReference type="AlphaFoldDB" id="A0A8S2YNR5"/>
<feature type="non-terminal residue" evidence="3">
    <location>
        <position position="1"/>
    </location>
</feature>
<reference evidence="3" key="1">
    <citation type="submission" date="2021-02" db="EMBL/GenBank/DDBJ databases">
        <authorList>
            <person name="Nowell W R."/>
        </authorList>
    </citation>
    <scope>NUCLEOTIDE SEQUENCE</scope>
</reference>
<feature type="compositionally biased region" description="Basic and acidic residues" evidence="1">
    <location>
        <begin position="1"/>
        <end position="19"/>
    </location>
</feature>
<evidence type="ECO:0000313" key="2">
    <source>
        <dbReference type="EMBL" id="CAF1680267.1"/>
    </source>
</evidence>
<dbReference type="EMBL" id="CAJOBA010117573">
    <property type="protein sequence ID" value="CAF4571708.1"/>
    <property type="molecule type" value="Genomic_DNA"/>
</dbReference>
<gene>
    <name evidence="2" type="ORF">OVA965_LOCUS46049</name>
    <name evidence="3" type="ORF">TMI583_LOCUS50188</name>
</gene>
<proteinExistence type="predicted"/>
<sequence length="97" mass="10714">GTRLRAHEQRRPAGGEKQHAPGHGRIHRRRAHVPRQPGDAVLARHYPGQQQARKRGRRHAPKNLYQRCQLAGINQAVAKGRAVNGECGGIEGVGEVR</sequence>
<comment type="caution">
    <text evidence="3">The sequence shown here is derived from an EMBL/GenBank/DDBJ whole genome shotgun (WGS) entry which is preliminary data.</text>
</comment>
<protein>
    <submittedName>
        <fullName evidence="3">Uncharacterized protein</fullName>
    </submittedName>
</protein>
<feature type="region of interest" description="Disordered" evidence="1">
    <location>
        <begin position="1"/>
        <end position="39"/>
    </location>
</feature>
<dbReference type="Proteomes" id="UP000677228">
    <property type="component" value="Unassembled WGS sequence"/>
</dbReference>
<accession>A0A8S2YNR5</accession>
<evidence type="ECO:0000256" key="1">
    <source>
        <dbReference type="SAM" id="MobiDB-lite"/>
    </source>
</evidence>
<dbReference type="EMBL" id="CAJNOK010079270">
    <property type="protein sequence ID" value="CAF1680267.1"/>
    <property type="molecule type" value="Genomic_DNA"/>
</dbReference>
<dbReference type="Proteomes" id="UP000682733">
    <property type="component" value="Unassembled WGS sequence"/>
</dbReference>
<organism evidence="3 4">
    <name type="scientific">Didymodactylos carnosus</name>
    <dbReference type="NCBI Taxonomy" id="1234261"/>
    <lineage>
        <taxon>Eukaryota</taxon>
        <taxon>Metazoa</taxon>
        <taxon>Spiralia</taxon>
        <taxon>Gnathifera</taxon>
        <taxon>Rotifera</taxon>
        <taxon>Eurotatoria</taxon>
        <taxon>Bdelloidea</taxon>
        <taxon>Philodinida</taxon>
        <taxon>Philodinidae</taxon>
        <taxon>Didymodactylos</taxon>
    </lineage>
</organism>
<evidence type="ECO:0000313" key="4">
    <source>
        <dbReference type="Proteomes" id="UP000682733"/>
    </source>
</evidence>
<name>A0A8S2YNR5_9BILA</name>
<feature type="compositionally biased region" description="Basic residues" evidence="1">
    <location>
        <begin position="20"/>
        <end position="33"/>
    </location>
</feature>